<dbReference type="CDD" id="cd02230">
    <property type="entry name" value="cupin_HP0902-like"/>
    <property type="match status" value="1"/>
</dbReference>
<reference evidence="2 3" key="1">
    <citation type="journal article" date="2014" name="Genome Announc.">
        <title>Draft Genome Sequences of Marine Flavobacterium Nonlabens Strains NR17, NR24, NR27, NR32, NR33, and Ara13.</title>
        <authorList>
            <person name="Nakanishi M."/>
            <person name="Meirelles P."/>
            <person name="Suzuki R."/>
            <person name="Takatani N."/>
            <person name="Mino S."/>
            <person name="Suda W."/>
            <person name="Oshima K."/>
            <person name="Hattori M."/>
            <person name="Ohkuma M."/>
            <person name="Hosokawa M."/>
            <person name="Miyashita K."/>
            <person name="Thompson F.L."/>
            <person name="Niwa A."/>
            <person name="Sawabe T."/>
            <person name="Sawabe T."/>
        </authorList>
    </citation>
    <scope>NUCLEOTIDE SEQUENCE [LARGE SCALE GENOMIC DNA]</scope>
    <source>
        <strain evidence="3">JCM19296</strain>
    </source>
</reference>
<name>A0A081DC34_NONUL</name>
<dbReference type="SUPFAM" id="SSF51182">
    <property type="entry name" value="RmlC-like cupins"/>
    <property type="match status" value="1"/>
</dbReference>
<gene>
    <name evidence="2" type="ORF">JCM19296_2077</name>
</gene>
<evidence type="ECO:0000313" key="2">
    <source>
        <dbReference type="EMBL" id="GAK76480.1"/>
    </source>
</evidence>
<dbReference type="Proteomes" id="UP000028980">
    <property type="component" value="Unassembled WGS sequence"/>
</dbReference>
<sequence>MKTTALSFLLALSIISCKKKTIDNDTNLNNLAAMVNYGGDAITNEVVFESHYKMIVFALKKGQNLKPHSAPMDAPLLMLEGSATIIIGSEKTRLSAGDIITLPKEIDHGVNSLTDCKFLLLK</sequence>
<dbReference type="AlphaFoldDB" id="A0A081DC34"/>
<dbReference type="PROSITE" id="PS51257">
    <property type="entry name" value="PROKAR_LIPOPROTEIN"/>
    <property type="match status" value="1"/>
</dbReference>
<dbReference type="InterPro" id="IPR011051">
    <property type="entry name" value="RmlC_Cupin_sf"/>
</dbReference>
<proteinExistence type="predicted"/>
<dbReference type="Gene3D" id="2.60.120.10">
    <property type="entry name" value="Jelly Rolls"/>
    <property type="match status" value="1"/>
</dbReference>
<evidence type="ECO:0000313" key="3">
    <source>
        <dbReference type="Proteomes" id="UP000028980"/>
    </source>
</evidence>
<dbReference type="PANTHER" id="PTHR37694:SF1">
    <property type="entry name" value="SLR8022 PROTEIN"/>
    <property type="match status" value="1"/>
</dbReference>
<evidence type="ECO:0000259" key="1">
    <source>
        <dbReference type="Pfam" id="PF07883"/>
    </source>
</evidence>
<comment type="caution">
    <text evidence="2">The sequence shown here is derived from an EMBL/GenBank/DDBJ whole genome shotgun (WGS) entry which is preliminary data.</text>
</comment>
<dbReference type="InterPro" id="IPR013096">
    <property type="entry name" value="Cupin_2"/>
</dbReference>
<accession>A0A081DC34</accession>
<dbReference type="EMBL" id="BBLG01000004">
    <property type="protein sequence ID" value="GAK76480.1"/>
    <property type="molecule type" value="Genomic_DNA"/>
</dbReference>
<feature type="domain" description="Cupin type-2" evidence="1">
    <location>
        <begin position="57"/>
        <end position="119"/>
    </location>
</feature>
<organism evidence="2 3">
    <name type="scientific">Nonlabens ulvanivorans</name>
    <name type="common">Persicivirga ulvanivorans</name>
    <dbReference type="NCBI Taxonomy" id="906888"/>
    <lineage>
        <taxon>Bacteria</taxon>
        <taxon>Pseudomonadati</taxon>
        <taxon>Bacteroidota</taxon>
        <taxon>Flavobacteriia</taxon>
        <taxon>Flavobacteriales</taxon>
        <taxon>Flavobacteriaceae</taxon>
        <taxon>Nonlabens</taxon>
    </lineage>
</organism>
<protein>
    <recommendedName>
        <fullName evidence="1">Cupin type-2 domain-containing protein</fullName>
    </recommendedName>
</protein>
<dbReference type="PANTHER" id="PTHR37694">
    <property type="entry name" value="SLR8022 PROTEIN"/>
    <property type="match status" value="1"/>
</dbReference>
<dbReference type="InterPro" id="IPR014710">
    <property type="entry name" value="RmlC-like_jellyroll"/>
</dbReference>
<dbReference type="Pfam" id="PF07883">
    <property type="entry name" value="Cupin_2"/>
    <property type="match status" value="1"/>
</dbReference>